<dbReference type="AlphaFoldDB" id="Q9PAI0"/>
<organism evidence="12 13">
    <name type="scientific">Xylella fastidiosa (strain 9a5c)</name>
    <dbReference type="NCBI Taxonomy" id="160492"/>
    <lineage>
        <taxon>Bacteria</taxon>
        <taxon>Pseudomonadati</taxon>
        <taxon>Pseudomonadota</taxon>
        <taxon>Gammaproteobacteria</taxon>
        <taxon>Lysobacterales</taxon>
        <taxon>Lysobacteraceae</taxon>
        <taxon>Xylella</taxon>
    </lineage>
</organism>
<dbReference type="PRINTS" id="PR00812">
    <property type="entry name" value="BCTERIALGSPF"/>
</dbReference>
<dbReference type="InterPro" id="IPR042094">
    <property type="entry name" value="T2SS_GspF_sf"/>
</dbReference>
<dbReference type="InterPro" id="IPR001992">
    <property type="entry name" value="T2SS_GspF/T4SS_PilC_CS"/>
</dbReference>
<reference evidence="12 13" key="1">
    <citation type="journal article" date="2000" name="Nature">
        <title>The genome sequence of the plant pathogen Xylella fastidiosa.</title>
        <authorList>
            <person name="Simpson A.J."/>
            <person name="Reinach F.C."/>
            <person name="Arruda P."/>
            <person name="Abreu F.A."/>
            <person name="Acencio M."/>
            <person name="Alvarenga R."/>
            <person name="Alves L.M."/>
            <person name="Araya J.E."/>
            <person name="Baia G.S."/>
            <person name="Baptista C.S."/>
            <person name="Barros M.H."/>
            <person name="Bonaccorsi E.D."/>
            <person name="Bordin S."/>
            <person name="Bove J.M."/>
            <person name="Briones M.R."/>
            <person name="Bueno M.R."/>
            <person name="Camargo A.A."/>
            <person name="Camargo L.E."/>
            <person name="Carraro D.M."/>
            <person name="Carrer H."/>
            <person name="Colauto N.B."/>
            <person name="Colombo C."/>
            <person name="Costa F.F."/>
            <person name="Costa M.C."/>
            <person name="Costa-Neto C.M."/>
            <person name="Coutinho L.L."/>
            <person name="Cristofani M."/>
            <person name="Dias-Neto E."/>
            <person name="Docena C."/>
            <person name="El-Dorry H."/>
            <person name="Facincani A.P."/>
            <person name="Ferreira A.J."/>
            <person name="Ferreira V.C."/>
            <person name="Ferro J.A."/>
            <person name="Fraga J.S."/>
            <person name="Franca S.C."/>
            <person name="Franco M.C."/>
            <person name="Frohme M."/>
            <person name="Furlan L.R."/>
            <person name="Garnier M."/>
            <person name="Goldman G.H."/>
            <person name="Goldman M.H."/>
            <person name="Gomes S.L."/>
            <person name="Gruber A."/>
            <person name="Ho P.L."/>
            <person name="Hoheisel J.D."/>
            <person name="Junqueira M.L."/>
            <person name="Kemper E.L."/>
            <person name="Kitajima J.P."/>
            <person name="Krieger J.E."/>
            <person name="Kuramae E.E."/>
            <person name="Laigret F."/>
            <person name="Lambais M.R."/>
            <person name="Leite L.C."/>
            <person name="Lemos E.G."/>
            <person name="Lemos M.V."/>
            <person name="Lopes S.A."/>
            <person name="Lopes C.R."/>
            <person name="Machado J.A."/>
            <person name="Machado M.A."/>
            <person name="Madeira A.M."/>
            <person name="Madeira H.M."/>
            <person name="Marino C.L."/>
            <person name="Marques M.V."/>
            <person name="Martins E.A."/>
            <person name="Martins E.M."/>
            <person name="Matsukuma A.Y."/>
            <person name="Menck C.F."/>
            <person name="Miracca E.C."/>
            <person name="Miyaki C.Y."/>
            <person name="Monteriro-Vitorello C.B."/>
            <person name="Moon D.H."/>
            <person name="Nagai M.A."/>
            <person name="Nascimento A.L."/>
            <person name="Netto L.E."/>
            <person name="Nhani A.Jr."/>
            <person name="Nobrega F.G."/>
            <person name="Nunes L.R."/>
            <person name="Oliveira M.A."/>
            <person name="de Oliveira M.C."/>
            <person name="de Oliveira R.C."/>
            <person name="Palmieri D.A."/>
            <person name="Paris A."/>
            <person name="Peixoto B.R."/>
            <person name="Pereira G.A."/>
            <person name="Pereira H.A.Jr."/>
            <person name="Pesquero J.B."/>
            <person name="Quaggio R.B."/>
            <person name="Roberto P.G."/>
            <person name="Rodrigues V."/>
            <person name="de M Rosa A.J."/>
            <person name="de Rosa V.E.Jr."/>
            <person name="de Sa R.G."/>
            <person name="Santelli R.V."/>
            <person name="Sawasaki H.E."/>
            <person name="da Silva A.C."/>
            <person name="da Silva A.M."/>
            <person name="da Silva F.R."/>
            <person name="da Silva W.A.Jr."/>
            <person name="da Silveira J.F."/>
            <person name="Silvestri M.L."/>
            <person name="Siqueira W.J."/>
            <person name="de Souza A.A."/>
            <person name="de Souza A.P."/>
            <person name="Terenzi M.F."/>
            <person name="Truffi D."/>
            <person name="Tsai S.M."/>
            <person name="Tsuhako M.H."/>
            <person name="Vallada H."/>
            <person name="Van Sluys M.A."/>
            <person name="Verjovski-Almeida S."/>
            <person name="Vettore A.L."/>
            <person name="Zago M.A."/>
            <person name="Zatz M."/>
            <person name="Meidanis J."/>
            <person name="Setubal J.C."/>
        </authorList>
    </citation>
    <scope>NUCLEOTIDE SEQUENCE [LARGE SCALE GENOMIC DNA]</scope>
    <source>
        <strain evidence="12 13">9a5c</strain>
    </source>
</reference>
<evidence type="ECO:0000256" key="3">
    <source>
        <dbReference type="ARBA" id="ARBA00022448"/>
    </source>
</evidence>
<comment type="subcellular location">
    <subcellularLocation>
        <location evidence="1 9">Cell inner membrane</location>
        <topology evidence="1 9">Multi-pass membrane protein</topology>
    </subcellularLocation>
</comment>
<evidence type="ECO:0000313" key="13">
    <source>
        <dbReference type="Proteomes" id="UP000000812"/>
    </source>
</evidence>
<dbReference type="GO" id="GO:0015628">
    <property type="term" value="P:protein secretion by the type II secretion system"/>
    <property type="evidence" value="ECO:0007669"/>
    <property type="project" value="TreeGrafter"/>
</dbReference>
<keyword evidence="3 9" id="KW-0813">Transport</keyword>
<evidence type="ECO:0000256" key="5">
    <source>
        <dbReference type="ARBA" id="ARBA00022519"/>
    </source>
</evidence>
<dbReference type="PANTHER" id="PTHR30012">
    <property type="entry name" value="GENERAL SECRETION PATHWAY PROTEIN"/>
    <property type="match status" value="1"/>
</dbReference>
<keyword evidence="5" id="KW-0997">Cell inner membrane</keyword>
<dbReference type="InterPro" id="IPR018076">
    <property type="entry name" value="T2SS_GspF_dom"/>
</dbReference>
<evidence type="ECO:0000256" key="7">
    <source>
        <dbReference type="ARBA" id="ARBA00022989"/>
    </source>
</evidence>
<keyword evidence="4" id="KW-1003">Cell membrane</keyword>
<keyword evidence="8 10" id="KW-0472">Membrane</keyword>
<dbReference type="STRING" id="160492.XF_2538"/>
<feature type="domain" description="Type II secretion system protein GspF" evidence="11">
    <location>
        <begin position="155"/>
        <end position="278"/>
    </location>
</feature>
<dbReference type="EMBL" id="AE003849">
    <property type="protein sequence ID" value="AAF85335.1"/>
    <property type="molecule type" value="Genomic_DNA"/>
</dbReference>
<evidence type="ECO:0000256" key="4">
    <source>
        <dbReference type="ARBA" id="ARBA00022475"/>
    </source>
</evidence>
<feature type="domain" description="Type II secretion system protein GspF" evidence="11">
    <location>
        <begin position="359"/>
        <end position="481"/>
    </location>
</feature>
<accession>Q9PAI0</accession>
<dbReference type="Proteomes" id="UP000000812">
    <property type="component" value="Chromosome"/>
</dbReference>
<keyword evidence="6 9" id="KW-0812">Transmembrane</keyword>
<evidence type="ECO:0000256" key="10">
    <source>
        <dbReference type="SAM" id="Phobius"/>
    </source>
</evidence>
<evidence type="ECO:0000256" key="8">
    <source>
        <dbReference type="ARBA" id="ARBA00023136"/>
    </source>
</evidence>
<evidence type="ECO:0000313" key="12">
    <source>
        <dbReference type="EMBL" id="AAF85335.1"/>
    </source>
</evidence>
<dbReference type="Pfam" id="PF00482">
    <property type="entry name" value="T2SSF"/>
    <property type="match status" value="2"/>
</dbReference>
<comment type="similarity">
    <text evidence="2 9">Belongs to the GSP F family.</text>
</comment>
<evidence type="ECO:0000259" key="11">
    <source>
        <dbReference type="Pfam" id="PF00482"/>
    </source>
</evidence>
<dbReference type="FunFam" id="1.20.81.30:FF:000001">
    <property type="entry name" value="Type II secretion system protein F"/>
    <property type="match status" value="2"/>
</dbReference>
<dbReference type="PIR" id="F82546">
    <property type="entry name" value="F82546"/>
</dbReference>
<evidence type="ECO:0000256" key="1">
    <source>
        <dbReference type="ARBA" id="ARBA00004429"/>
    </source>
</evidence>
<dbReference type="PANTHER" id="PTHR30012:SF7">
    <property type="entry name" value="PROTEIN TRANSPORT PROTEIN HOFC HOMOLOG"/>
    <property type="match status" value="1"/>
</dbReference>
<sequence length="490" mass="54197">MEGFYLIIAIHYYRSRKWSIYAIECHFMGVLNEERLWVWGTSFLDFAARVSGTSYHASSVRLGTVDGRTALIFATRTAVNASRAGNTSPPLTSFLWEGTDKRGVKIKGEQTARTANLLRAELRRQGITPLVVKPRPKPLFGQAGKRITPKDIAFFSRQMATMMKAGVPIVGALDILANGQKNPRMRTMVNQIKNDIEGGSSLYESISKHPVYFDELYRNLVRAGERAGVLETVLDTIASYKENIEALKGKIRKALFYPVAIVAVALIVSSILLIYVVPQFEDVFKGFGAELPAFTQMIVNFSNFMQRWWWAMLALLIVVIGGGLFTYKRSESMQHLLDRLVLKFPVIGAIMHNSALARFSRTTAVTFRAGVPLVEALGIVAGATGNKVYSDAVFRMRDDVSVGYSINMSMRQVGIFPHMVVQMASIGEEAGALDAMLFKVAEYYEQEVSNAVDGLSSLLEPLIMVFIGVIVGGMVIAMYLPIFKLASVVG</sequence>
<keyword evidence="7 10" id="KW-1133">Transmembrane helix</keyword>
<dbReference type="PROSITE" id="PS00874">
    <property type="entry name" value="T2SP_F"/>
    <property type="match status" value="1"/>
</dbReference>
<proteinExistence type="inferred from homology"/>
<feature type="transmembrane region" description="Helical" evidence="10">
    <location>
        <begin position="255"/>
        <end position="277"/>
    </location>
</feature>
<name>Q9PAI0_XYLFA</name>
<feature type="transmembrane region" description="Helical" evidence="10">
    <location>
        <begin position="462"/>
        <end position="482"/>
    </location>
</feature>
<dbReference type="KEGG" id="xfa:XF_2538"/>
<dbReference type="eggNOG" id="COG1459">
    <property type="taxonomic scope" value="Bacteria"/>
</dbReference>
<dbReference type="GO" id="GO:0005886">
    <property type="term" value="C:plasma membrane"/>
    <property type="evidence" value="ECO:0007669"/>
    <property type="project" value="UniProtKB-SubCell"/>
</dbReference>
<dbReference type="InterPro" id="IPR003004">
    <property type="entry name" value="GspF/PilC"/>
</dbReference>
<protein>
    <submittedName>
        <fullName evidence="12">Fimbrial assembly protein</fullName>
    </submittedName>
</protein>
<dbReference type="Gene3D" id="1.20.81.30">
    <property type="entry name" value="Type II secretion system (T2SS), domain F"/>
    <property type="match status" value="2"/>
</dbReference>
<evidence type="ECO:0000256" key="2">
    <source>
        <dbReference type="ARBA" id="ARBA00005745"/>
    </source>
</evidence>
<feature type="transmembrane region" description="Helical" evidence="10">
    <location>
        <begin position="308"/>
        <end position="327"/>
    </location>
</feature>
<gene>
    <name evidence="12" type="ordered locus">XF_2538</name>
</gene>
<evidence type="ECO:0000256" key="6">
    <source>
        <dbReference type="ARBA" id="ARBA00022692"/>
    </source>
</evidence>
<dbReference type="HOGENOM" id="CLU_035032_2_1_6"/>
<evidence type="ECO:0000256" key="9">
    <source>
        <dbReference type="RuleBase" id="RU003923"/>
    </source>
</evidence>